<keyword evidence="6" id="KW-0342">GTP-binding</keyword>
<dbReference type="PANTHER" id="PTHR11109">
    <property type="entry name" value="GTP CYCLOHYDROLASE I"/>
    <property type="match status" value="1"/>
</dbReference>
<dbReference type="Gene3D" id="1.10.286.10">
    <property type="match status" value="1"/>
</dbReference>
<dbReference type="GO" id="GO:0005525">
    <property type="term" value="F:GTP binding"/>
    <property type="evidence" value="ECO:0007669"/>
    <property type="project" value="UniProtKB-KW"/>
</dbReference>
<dbReference type="GO" id="GO:0006729">
    <property type="term" value="P:tetrahydrobiopterin biosynthetic process"/>
    <property type="evidence" value="ECO:0007669"/>
    <property type="project" value="TreeGrafter"/>
</dbReference>
<dbReference type="Proteomes" id="UP000192266">
    <property type="component" value="Unassembled WGS sequence"/>
</dbReference>
<keyword evidence="5 6" id="KW-0378">Hydrolase</keyword>
<evidence type="ECO:0000259" key="7">
    <source>
        <dbReference type="Pfam" id="PF01227"/>
    </source>
</evidence>
<dbReference type="EMBL" id="FWWW01000075">
    <property type="protein sequence ID" value="SMB97089.1"/>
    <property type="molecule type" value="Genomic_DNA"/>
</dbReference>
<dbReference type="GO" id="GO:0003934">
    <property type="term" value="F:GTP cyclohydrolase I activity"/>
    <property type="evidence" value="ECO:0007669"/>
    <property type="project" value="UniProtKB-UniRule"/>
</dbReference>
<feature type="domain" description="GTP cyclohydrolase I" evidence="7">
    <location>
        <begin position="56"/>
        <end position="233"/>
    </location>
</feature>
<dbReference type="InterPro" id="IPR001474">
    <property type="entry name" value="GTP_CycHdrlase_I"/>
</dbReference>
<dbReference type="STRING" id="645990.SAMN00120144_0285"/>
<reference evidence="8 9" key="1">
    <citation type="submission" date="2017-04" db="EMBL/GenBank/DDBJ databases">
        <authorList>
            <person name="Afonso C.L."/>
            <person name="Miller P.J."/>
            <person name="Scott M.A."/>
            <person name="Spackman E."/>
            <person name="Goraichik I."/>
            <person name="Dimitrov K.M."/>
            <person name="Suarez D.L."/>
            <person name="Swayne D.E."/>
        </authorList>
    </citation>
    <scope>NUCLEOTIDE SEQUENCE [LARGE SCALE GENOMIC DNA]</scope>
    <source>
        <strain evidence="8 9">DSM 11622</strain>
    </source>
</reference>
<sequence length="235" mass="26682">MRPNATLLNTMDNAVPAAAATDRPVPNDAHLPVDLRTPLRPDAFTLSEEEKIAGIADHFREIMMLLGLDLDDDSLNGTPRRVAKMYVQEWFRGLNPVYQPDVKLFDNRYQYHQMLVERDITLFSCCEHHFVPIIGKAHVAYLPGEHVVGLSKLNRVVQYYARRPQVQERLTRQIAEELKNTLHTNDVAVLIEADHLCVMSRGVNDTSSGTLTAEYGGAFDRDQTLRTEFLRLIGK</sequence>
<feature type="binding site" evidence="6">
    <location>
        <position position="126"/>
    </location>
    <ligand>
        <name>Zn(2+)</name>
        <dbReference type="ChEBI" id="CHEBI:29105"/>
    </ligand>
</feature>
<keyword evidence="6" id="KW-0862">Zinc</keyword>
<dbReference type="Gene3D" id="3.30.1130.10">
    <property type="match status" value="1"/>
</dbReference>
<comment type="subunit">
    <text evidence="6">Homopolymer.</text>
</comment>
<organism evidence="8 9">
    <name type="scientific">Hymenobacter roseosalivarius DSM 11622</name>
    <dbReference type="NCBI Taxonomy" id="645990"/>
    <lineage>
        <taxon>Bacteria</taxon>
        <taxon>Pseudomonadati</taxon>
        <taxon>Bacteroidota</taxon>
        <taxon>Cytophagia</taxon>
        <taxon>Cytophagales</taxon>
        <taxon>Hymenobacteraceae</taxon>
        <taxon>Hymenobacter</taxon>
    </lineage>
</organism>
<dbReference type="Pfam" id="PF01227">
    <property type="entry name" value="GTP_cyclohydroI"/>
    <property type="match status" value="1"/>
</dbReference>
<dbReference type="FunFam" id="3.30.1130.10:FF:000001">
    <property type="entry name" value="GTP cyclohydrolase 1"/>
    <property type="match status" value="1"/>
</dbReference>
<evidence type="ECO:0000256" key="1">
    <source>
        <dbReference type="ARBA" id="ARBA00001052"/>
    </source>
</evidence>
<dbReference type="InterPro" id="IPR018234">
    <property type="entry name" value="GTP_CycHdrlase_I_CS"/>
</dbReference>
<evidence type="ECO:0000313" key="8">
    <source>
        <dbReference type="EMBL" id="SMB97089.1"/>
    </source>
</evidence>
<dbReference type="EC" id="3.5.4.16" evidence="6"/>
<dbReference type="GO" id="GO:0046654">
    <property type="term" value="P:tetrahydrofolate biosynthetic process"/>
    <property type="evidence" value="ECO:0007669"/>
    <property type="project" value="UniProtKB-UniRule"/>
</dbReference>
<accession>A0A1W1VUQ6</accession>
<dbReference type="PROSITE" id="PS00859">
    <property type="entry name" value="GTP_CYCLOHYDROL_1_1"/>
    <property type="match status" value="1"/>
</dbReference>
<keyword evidence="6" id="KW-0479">Metal-binding</keyword>
<feature type="binding site" evidence="6">
    <location>
        <position position="129"/>
    </location>
    <ligand>
        <name>Zn(2+)</name>
        <dbReference type="ChEBI" id="CHEBI:29105"/>
    </ligand>
</feature>
<proteinExistence type="inferred from homology"/>
<dbReference type="GO" id="GO:0006730">
    <property type="term" value="P:one-carbon metabolic process"/>
    <property type="evidence" value="ECO:0007669"/>
    <property type="project" value="UniProtKB-UniRule"/>
</dbReference>
<evidence type="ECO:0000256" key="4">
    <source>
        <dbReference type="ARBA" id="ARBA00022563"/>
    </source>
</evidence>
<keyword evidence="4 6" id="KW-0554">One-carbon metabolism</keyword>
<dbReference type="NCBIfam" id="TIGR00063">
    <property type="entry name" value="folE"/>
    <property type="match status" value="1"/>
</dbReference>
<dbReference type="InterPro" id="IPR043134">
    <property type="entry name" value="GTP-CH-I_N"/>
</dbReference>
<evidence type="ECO:0000256" key="3">
    <source>
        <dbReference type="ARBA" id="ARBA00008085"/>
    </source>
</evidence>
<dbReference type="NCBIfam" id="NF006825">
    <property type="entry name" value="PRK09347.1-2"/>
    <property type="match status" value="1"/>
</dbReference>
<dbReference type="NCBIfam" id="NF006824">
    <property type="entry name" value="PRK09347.1-1"/>
    <property type="match status" value="1"/>
</dbReference>
<name>A0A1W1VUQ6_9BACT</name>
<comment type="pathway">
    <text evidence="2 6">Cofactor biosynthesis; 7,8-dihydroneopterin triphosphate biosynthesis; 7,8-dihydroneopterin triphosphate from GTP: step 1/1.</text>
</comment>
<dbReference type="NCBIfam" id="NF006826">
    <property type="entry name" value="PRK09347.1-3"/>
    <property type="match status" value="1"/>
</dbReference>
<evidence type="ECO:0000256" key="2">
    <source>
        <dbReference type="ARBA" id="ARBA00005080"/>
    </source>
</evidence>
<dbReference type="InterPro" id="IPR043133">
    <property type="entry name" value="GTP-CH-I_C/QueF"/>
</dbReference>
<dbReference type="UniPathway" id="UPA00848">
    <property type="reaction ID" value="UER00151"/>
</dbReference>
<evidence type="ECO:0000313" key="9">
    <source>
        <dbReference type="Proteomes" id="UP000192266"/>
    </source>
</evidence>
<dbReference type="InterPro" id="IPR020602">
    <property type="entry name" value="GTP_CycHdrlase_I_dom"/>
</dbReference>
<dbReference type="PANTHER" id="PTHR11109:SF7">
    <property type="entry name" value="GTP CYCLOHYDROLASE 1"/>
    <property type="match status" value="1"/>
</dbReference>
<dbReference type="GO" id="GO:0005737">
    <property type="term" value="C:cytoplasm"/>
    <property type="evidence" value="ECO:0007669"/>
    <property type="project" value="TreeGrafter"/>
</dbReference>
<comment type="catalytic activity">
    <reaction evidence="1 6">
        <text>GTP + H2O = 7,8-dihydroneopterin 3'-triphosphate + formate + H(+)</text>
        <dbReference type="Rhea" id="RHEA:17473"/>
        <dbReference type="ChEBI" id="CHEBI:15377"/>
        <dbReference type="ChEBI" id="CHEBI:15378"/>
        <dbReference type="ChEBI" id="CHEBI:15740"/>
        <dbReference type="ChEBI" id="CHEBI:37565"/>
        <dbReference type="ChEBI" id="CHEBI:58462"/>
        <dbReference type="EC" id="3.5.4.16"/>
    </reaction>
</comment>
<dbReference type="SUPFAM" id="SSF55620">
    <property type="entry name" value="Tetrahydrobiopterin biosynthesis enzymes-like"/>
    <property type="match status" value="1"/>
</dbReference>
<comment type="similarity">
    <text evidence="3 6">Belongs to the GTP cyclohydrolase I family.</text>
</comment>
<evidence type="ECO:0000256" key="6">
    <source>
        <dbReference type="HAMAP-Rule" id="MF_00223"/>
    </source>
</evidence>
<gene>
    <name evidence="6" type="primary">folE</name>
    <name evidence="8" type="ORF">SAMN00120144_0285</name>
</gene>
<keyword evidence="9" id="KW-1185">Reference proteome</keyword>
<protein>
    <recommendedName>
        <fullName evidence="6">GTP cyclohydrolase 1</fullName>
        <ecNumber evidence="6">3.5.4.16</ecNumber>
    </recommendedName>
    <alternativeName>
        <fullName evidence="6">GTP cyclohydrolase I</fullName>
        <shortName evidence="6">GTP-CH-I</shortName>
    </alternativeName>
</protein>
<dbReference type="PROSITE" id="PS00860">
    <property type="entry name" value="GTP_CYCLOHYDROL_1_2"/>
    <property type="match status" value="1"/>
</dbReference>
<dbReference type="HAMAP" id="MF_00223">
    <property type="entry name" value="FolE"/>
    <property type="match status" value="1"/>
</dbReference>
<keyword evidence="6" id="KW-0547">Nucleotide-binding</keyword>
<feature type="binding site" evidence="6">
    <location>
        <position position="197"/>
    </location>
    <ligand>
        <name>Zn(2+)</name>
        <dbReference type="ChEBI" id="CHEBI:29105"/>
    </ligand>
</feature>
<dbReference type="AlphaFoldDB" id="A0A1W1VUQ6"/>
<evidence type="ECO:0000256" key="5">
    <source>
        <dbReference type="ARBA" id="ARBA00022801"/>
    </source>
</evidence>
<dbReference type="GO" id="GO:0008270">
    <property type="term" value="F:zinc ion binding"/>
    <property type="evidence" value="ECO:0007669"/>
    <property type="project" value="UniProtKB-UniRule"/>
</dbReference>